<feature type="non-terminal residue" evidence="2">
    <location>
        <position position="276"/>
    </location>
</feature>
<protein>
    <recommendedName>
        <fullName evidence="4">DUF3300 domain-containing protein</fullName>
    </recommendedName>
</protein>
<name>A0A327JMX9_9BRAD</name>
<dbReference type="Pfam" id="PF11737">
    <property type="entry name" value="DUF3300"/>
    <property type="match status" value="1"/>
</dbReference>
<evidence type="ECO:0000256" key="1">
    <source>
        <dbReference type="SAM" id="MobiDB-lite"/>
    </source>
</evidence>
<dbReference type="InterPro" id="IPR021728">
    <property type="entry name" value="DUF3300"/>
</dbReference>
<dbReference type="EMBL" id="NPEU01000907">
    <property type="protein sequence ID" value="RAI26733.1"/>
    <property type="molecule type" value="Genomic_DNA"/>
</dbReference>
<evidence type="ECO:0000313" key="3">
    <source>
        <dbReference type="Proteomes" id="UP000248863"/>
    </source>
</evidence>
<sequence>MLPAEQAFAQAGAAGAPAAATAAQQQTLSREQIEALVAPIALYSDDLLSQVLMASTYPLEIVQAARWQKANAKLTGTALQDALKQQSWDASVKALVAIPQTLTMLNDKLDWTQRLGDAFLAQQGDVLDAVQRLRARADAAGKLKTTQQQKVSTQSSAGKTVYVIQQADPQVVYVPAYDPAVVYGGWPYPAYPPVSYYPPGYVASSALWFGAGVAAGAALWGGCNWGARQVNVNVNRFNNFNGTNINNSNWQHDVGHRGGVPYGDGDVGRQFGRGAA</sequence>
<gene>
    <name evidence="2" type="ORF">CH338_30535</name>
</gene>
<feature type="region of interest" description="Disordered" evidence="1">
    <location>
        <begin position="256"/>
        <end position="276"/>
    </location>
</feature>
<dbReference type="PANTHER" id="PTHR40269:SF1">
    <property type="entry name" value="OUTER MEMBRANE PROTEIN"/>
    <property type="match status" value="1"/>
</dbReference>
<evidence type="ECO:0000313" key="2">
    <source>
        <dbReference type="EMBL" id="RAI26733.1"/>
    </source>
</evidence>
<proteinExistence type="predicted"/>
<dbReference type="OrthoDB" id="197257at2"/>
<dbReference type="PANTHER" id="PTHR40269">
    <property type="entry name" value="OUTER MEMBRANE PROTEIN-RELATED"/>
    <property type="match status" value="1"/>
</dbReference>
<organism evidence="2 3">
    <name type="scientific">Rhodoplanes elegans</name>
    <dbReference type="NCBI Taxonomy" id="29408"/>
    <lineage>
        <taxon>Bacteria</taxon>
        <taxon>Pseudomonadati</taxon>
        <taxon>Pseudomonadota</taxon>
        <taxon>Alphaproteobacteria</taxon>
        <taxon>Hyphomicrobiales</taxon>
        <taxon>Nitrobacteraceae</taxon>
        <taxon>Rhodoplanes</taxon>
    </lineage>
</organism>
<keyword evidence="3" id="KW-1185">Reference proteome</keyword>
<reference evidence="2 3" key="1">
    <citation type="submission" date="2017-07" db="EMBL/GenBank/DDBJ databases">
        <title>Draft Genome Sequences of Select Purple Nonsulfur Bacteria.</title>
        <authorList>
            <person name="Lasarre B."/>
            <person name="Mckinlay J.B."/>
        </authorList>
    </citation>
    <scope>NUCLEOTIDE SEQUENCE [LARGE SCALE GENOMIC DNA]</scope>
    <source>
        <strain evidence="2 3">DSM 11907</strain>
    </source>
</reference>
<accession>A0A327JMX9</accession>
<evidence type="ECO:0008006" key="4">
    <source>
        <dbReference type="Google" id="ProtNLM"/>
    </source>
</evidence>
<comment type="caution">
    <text evidence="2">The sequence shown here is derived from an EMBL/GenBank/DDBJ whole genome shotgun (WGS) entry which is preliminary data.</text>
</comment>
<dbReference type="AlphaFoldDB" id="A0A327JMX9"/>
<dbReference type="Proteomes" id="UP000248863">
    <property type="component" value="Unassembled WGS sequence"/>
</dbReference>